<dbReference type="PANTHER" id="PTHR43561">
    <property type="match status" value="1"/>
</dbReference>
<evidence type="ECO:0000256" key="1">
    <source>
        <dbReference type="ARBA" id="ARBA00023027"/>
    </source>
</evidence>
<name>T0Y0P8_9ZZZZ</name>
<evidence type="ECO:0000313" key="3">
    <source>
        <dbReference type="EMBL" id="EQD26568.1"/>
    </source>
</evidence>
<dbReference type="InterPro" id="IPR052242">
    <property type="entry name" value="Mito_3-hydroxyacyl-CoA_DH"/>
</dbReference>
<dbReference type="GO" id="GO:0016853">
    <property type="term" value="F:isomerase activity"/>
    <property type="evidence" value="ECO:0007669"/>
    <property type="project" value="UniProtKB-KW"/>
</dbReference>
<dbReference type="SUPFAM" id="SSF51735">
    <property type="entry name" value="NAD(P)-binding Rossmann-fold domains"/>
    <property type="match status" value="1"/>
</dbReference>
<feature type="domain" description="3-hydroxyacyl-CoA dehydrogenase NAD binding" evidence="2">
    <location>
        <begin position="6"/>
        <end position="60"/>
    </location>
</feature>
<evidence type="ECO:0000259" key="2">
    <source>
        <dbReference type="Pfam" id="PF02737"/>
    </source>
</evidence>
<dbReference type="EC" id="5.-.-.-" evidence="3"/>
<dbReference type="GO" id="GO:0070403">
    <property type="term" value="F:NAD+ binding"/>
    <property type="evidence" value="ECO:0007669"/>
    <property type="project" value="InterPro"/>
</dbReference>
<comment type="caution">
    <text evidence="3">The sequence shown here is derived from an EMBL/GenBank/DDBJ whole genome shotgun (WGS) entry which is preliminary data.</text>
</comment>
<dbReference type="GO" id="GO:0006635">
    <property type="term" value="P:fatty acid beta-oxidation"/>
    <property type="evidence" value="ECO:0007669"/>
    <property type="project" value="TreeGrafter"/>
</dbReference>
<dbReference type="AlphaFoldDB" id="T0Y0P8"/>
<sequence length="61" mass="6534">GGNRMKVSVVGSGTMGRGIGQVFAQAGHQVKLIDINKEVLGKAKENIKESLARLEKKKDVN</sequence>
<dbReference type="Pfam" id="PF02737">
    <property type="entry name" value="3HCDH_N"/>
    <property type="match status" value="1"/>
</dbReference>
<dbReference type="GO" id="GO:0003857">
    <property type="term" value="F:(3S)-3-hydroxyacyl-CoA dehydrogenase (NAD+) activity"/>
    <property type="evidence" value="ECO:0007669"/>
    <property type="project" value="TreeGrafter"/>
</dbReference>
<reference evidence="3" key="2">
    <citation type="journal article" date="2014" name="ISME J.">
        <title>Microbial stratification in low pH oxic and suboxic macroscopic growths along an acid mine drainage.</title>
        <authorList>
            <person name="Mendez-Garcia C."/>
            <person name="Mesa V."/>
            <person name="Sprenger R.R."/>
            <person name="Richter M."/>
            <person name="Diez M.S."/>
            <person name="Solano J."/>
            <person name="Bargiela R."/>
            <person name="Golyshina O.V."/>
            <person name="Manteca A."/>
            <person name="Ramos J.L."/>
            <person name="Gallego J.R."/>
            <person name="Llorente I."/>
            <person name="Martins Dos Santos V.A."/>
            <person name="Jensen O.N."/>
            <person name="Pelaez A.I."/>
            <person name="Sanchez J."/>
            <person name="Ferrer M."/>
        </authorList>
    </citation>
    <scope>NUCLEOTIDE SEQUENCE</scope>
</reference>
<reference evidence="3" key="1">
    <citation type="submission" date="2013-08" db="EMBL/GenBank/DDBJ databases">
        <authorList>
            <person name="Mendez C."/>
            <person name="Richter M."/>
            <person name="Ferrer M."/>
            <person name="Sanchez J."/>
        </authorList>
    </citation>
    <scope>NUCLEOTIDE SEQUENCE</scope>
</reference>
<proteinExistence type="predicted"/>
<dbReference type="InterPro" id="IPR006176">
    <property type="entry name" value="3-OHacyl-CoA_DH_NAD-bd"/>
</dbReference>
<gene>
    <name evidence="3" type="ORF">B1B_19534</name>
</gene>
<dbReference type="PANTHER" id="PTHR43561:SF3">
    <property type="entry name" value="HYDROXYACYL-COENZYME A DEHYDROGENASE, MITOCHONDRIAL"/>
    <property type="match status" value="1"/>
</dbReference>
<feature type="non-terminal residue" evidence="3">
    <location>
        <position position="1"/>
    </location>
</feature>
<accession>T0Y0P8</accession>
<keyword evidence="3" id="KW-0413">Isomerase</keyword>
<protein>
    <submittedName>
        <fullName evidence="3">Secreted protein containing 3-hydroxyacyl-CoA dehydrogenase, NAD binding domain protein</fullName>
        <ecNumber evidence="3">5.-.-.-</ecNumber>
    </submittedName>
</protein>
<dbReference type="InterPro" id="IPR036291">
    <property type="entry name" value="NAD(P)-bd_dom_sf"/>
</dbReference>
<dbReference type="EMBL" id="AUZY01013120">
    <property type="protein sequence ID" value="EQD26568.1"/>
    <property type="molecule type" value="Genomic_DNA"/>
</dbReference>
<dbReference type="Gene3D" id="3.40.50.720">
    <property type="entry name" value="NAD(P)-binding Rossmann-like Domain"/>
    <property type="match status" value="1"/>
</dbReference>
<dbReference type="GO" id="GO:0005739">
    <property type="term" value="C:mitochondrion"/>
    <property type="evidence" value="ECO:0007669"/>
    <property type="project" value="TreeGrafter"/>
</dbReference>
<organism evidence="3">
    <name type="scientific">mine drainage metagenome</name>
    <dbReference type="NCBI Taxonomy" id="410659"/>
    <lineage>
        <taxon>unclassified sequences</taxon>
        <taxon>metagenomes</taxon>
        <taxon>ecological metagenomes</taxon>
    </lineage>
</organism>
<keyword evidence="1" id="KW-0520">NAD</keyword>